<dbReference type="Gene3D" id="1.50.10.10">
    <property type="match status" value="1"/>
</dbReference>
<evidence type="ECO:0000256" key="2">
    <source>
        <dbReference type="SAM" id="SignalP"/>
    </source>
</evidence>
<sequence length="398" mass="44969">MTTSRRDFVKLGAVAGGVALGLGATGTAHAGVEREIEAKERTDWSVAVVESTMKRYTPETFGGWGYTRGLFLYGQYLVYKRTGNKAYLDYVKAWYDRFVKPDGTMDRSFTNLDAMRSGQMFPILHSETGDARYRTASQQIRAKLNTYKRTKEGGFWHAESGTRDWQLWSDGVYMVVPFIMKHGVAFGEQHWAYTEAVRQLLVYARNLQNPNGLFHHAFDESRQTPWSDKQTGRSAYFWGRAMGWYAMTVIEVLEDLPGHHPDRQKLIDVLRRLVRGIAQHQDASTGRWFQVVDKGGDSANWTETSCTSMYAFAISRGIQRGYLSPSYNGVARKGYAGVLDRMSLDGEGLTSLAEICIGTNVGDLPFYYERPRAVNDFHGLGAFLIMNEQLRARNGFVG</sequence>
<dbReference type="SUPFAM" id="SSF48208">
    <property type="entry name" value="Six-hairpin glycosidases"/>
    <property type="match status" value="1"/>
</dbReference>
<evidence type="ECO:0000313" key="4">
    <source>
        <dbReference type="Proteomes" id="UP000316639"/>
    </source>
</evidence>
<dbReference type="RefSeq" id="WP_146358033.1">
    <property type="nucleotide sequence ID" value="NZ_VOBR01000027.1"/>
</dbReference>
<dbReference type="GO" id="GO:0005975">
    <property type="term" value="P:carbohydrate metabolic process"/>
    <property type="evidence" value="ECO:0007669"/>
    <property type="project" value="InterPro"/>
</dbReference>
<dbReference type="InterPro" id="IPR019546">
    <property type="entry name" value="TAT_signal_bac_arc"/>
</dbReference>
<feature type="chain" id="PRO_5022171773" evidence="2">
    <location>
        <begin position="31"/>
        <end position="398"/>
    </location>
</feature>
<dbReference type="PROSITE" id="PS51318">
    <property type="entry name" value="TAT"/>
    <property type="match status" value="1"/>
</dbReference>
<dbReference type="NCBIfam" id="TIGR01409">
    <property type="entry name" value="TAT_signal_seq"/>
    <property type="match status" value="1"/>
</dbReference>
<feature type="signal peptide" evidence="2">
    <location>
        <begin position="1"/>
        <end position="30"/>
    </location>
</feature>
<comment type="caution">
    <text evidence="3">The sequence shown here is derived from an EMBL/GenBank/DDBJ whole genome shotgun (WGS) entry which is preliminary data.</text>
</comment>
<dbReference type="OrthoDB" id="6381507at2"/>
<keyword evidence="4" id="KW-1185">Reference proteome</keyword>
<dbReference type="Proteomes" id="UP000316639">
    <property type="component" value="Unassembled WGS sequence"/>
</dbReference>
<keyword evidence="1" id="KW-0378">Hydrolase</keyword>
<dbReference type="PANTHER" id="PTHR33886:SF8">
    <property type="entry name" value="UNSATURATED RHAMNOGALACTURONAN HYDROLASE (EUROFUNG)"/>
    <property type="match status" value="1"/>
</dbReference>
<dbReference type="GO" id="GO:0016787">
    <property type="term" value="F:hydrolase activity"/>
    <property type="evidence" value="ECO:0007669"/>
    <property type="project" value="UniProtKB-KW"/>
</dbReference>
<accession>A0A563EKK7</accession>
<dbReference type="PANTHER" id="PTHR33886">
    <property type="entry name" value="UNSATURATED RHAMNOGALACTURONAN HYDROLASE (EUROFUNG)"/>
    <property type="match status" value="1"/>
</dbReference>
<evidence type="ECO:0000313" key="3">
    <source>
        <dbReference type="EMBL" id="TWP47245.1"/>
    </source>
</evidence>
<reference evidence="3 4" key="1">
    <citation type="submission" date="2019-07" db="EMBL/GenBank/DDBJ databases">
        <title>Lentzea xizangensis sp. nov., isolated from Qinghai-Tibetan Plateau Soils.</title>
        <authorList>
            <person name="Huang J."/>
        </authorList>
    </citation>
    <scope>NUCLEOTIDE SEQUENCE [LARGE SCALE GENOMIC DNA]</scope>
    <source>
        <strain evidence="3 4">FXJ1.1311</strain>
    </source>
</reference>
<dbReference type="AlphaFoldDB" id="A0A563EKK7"/>
<dbReference type="EMBL" id="VOBR01000027">
    <property type="protein sequence ID" value="TWP47245.1"/>
    <property type="molecule type" value="Genomic_DNA"/>
</dbReference>
<name>A0A563EKK7_9PSEU</name>
<evidence type="ECO:0000256" key="1">
    <source>
        <dbReference type="ARBA" id="ARBA00022801"/>
    </source>
</evidence>
<dbReference type="InterPro" id="IPR012341">
    <property type="entry name" value="6hp_glycosidase-like_sf"/>
</dbReference>
<dbReference type="Pfam" id="PF07470">
    <property type="entry name" value="Glyco_hydro_88"/>
    <property type="match status" value="1"/>
</dbReference>
<dbReference type="InterPro" id="IPR052043">
    <property type="entry name" value="PolySaccharide_Degr_Enz"/>
</dbReference>
<dbReference type="InterPro" id="IPR010905">
    <property type="entry name" value="Glyco_hydro_88"/>
</dbReference>
<organism evidence="3 4">
    <name type="scientific">Lentzea tibetensis</name>
    <dbReference type="NCBI Taxonomy" id="2591470"/>
    <lineage>
        <taxon>Bacteria</taxon>
        <taxon>Bacillati</taxon>
        <taxon>Actinomycetota</taxon>
        <taxon>Actinomycetes</taxon>
        <taxon>Pseudonocardiales</taxon>
        <taxon>Pseudonocardiaceae</taxon>
        <taxon>Lentzea</taxon>
    </lineage>
</organism>
<dbReference type="InterPro" id="IPR008928">
    <property type="entry name" value="6-hairpin_glycosidase_sf"/>
</dbReference>
<protein>
    <submittedName>
        <fullName evidence="3">Twin-arginine translocation signal domain-containing protein</fullName>
    </submittedName>
</protein>
<proteinExistence type="predicted"/>
<gene>
    <name evidence="3" type="ORF">FKR81_32830</name>
</gene>
<dbReference type="InterPro" id="IPR006311">
    <property type="entry name" value="TAT_signal"/>
</dbReference>
<keyword evidence="2" id="KW-0732">Signal</keyword>